<dbReference type="OrthoDB" id="411251at2759"/>
<feature type="region of interest" description="Disordered" evidence="9">
    <location>
        <begin position="376"/>
        <end position="487"/>
    </location>
</feature>
<reference evidence="10" key="1">
    <citation type="submission" date="2022-08" db="UniProtKB">
        <authorList>
            <consortium name="EnsemblMetazoa"/>
        </authorList>
    </citation>
    <scope>IDENTIFICATION</scope>
    <source>
        <strain evidence="10">Israel</strain>
    </source>
</reference>
<dbReference type="SMART" id="SM00353">
    <property type="entry name" value="HLH"/>
    <property type="match status" value="1"/>
</dbReference>
<evidence type="ECO:0000256" key="7">
    <source>
        <dbReference type="ARBA" id="ARBA00023242"/>
    </source>
</evidence>
<dbReference type="GO" id="GO:0000981">
    <property type="term" value="F:DNA-binding transcription factor activity, RNA polymerase II-specific"/>
    <property type="evidence" value="ECO:0007669"/>
    <property type="project" value="InterPro"/>
</dbReference>
<keyword evidence="6" id="KW-0804">Transcription</keyword>
<keyword evidence="4" id="KW-0238">DNA-binding</keyword>
<dbReference type="InterPro" id="IPR047230">
    <property type="entry name" value="CLOCK-like"/>
</dbReference>
<evidence type="ECO:0000256" key="5">
    <source>
        <dbReference type="ARBA" id="ARBA00023159"/>
    </source>
</evidence>
<evidence type="ECO:0000256" key="9">
    <source>
        <dbReference type="SAM" id="MobiDB-lite"/>
    </source>
</evidence>
<feature type="compositionally biased region" description="Basic and acidic residues" evidence="9">
    <location>
        <begin position="9"/>
        <end position="21"/>
    </location>
</feature>
<dbReference type="InterPro" id="IPR001610">
    <property type="entry name" value="PAC"/>
</dbReference>
<dbReference type="GO" id="GO:0032922">
    <property type="term" value="P:circadian regulation of gene expression"/>
    <property type="evidence" value="ECO:0007669"/>
    <property type="project" value="InterPro"/>
</dbReference>
<dbReference type="Pfam" id="PF14598">
    <property type="entry name" value="PAS_11"/>
    <property type="match status" value="1"/>
</dbReference>
<dbReference type="RefSeq" id="XP_055703325.1">
    <property type="nucleotide sequence ID" value="XM_055847350.1"/>
</dbReference>
<dbReference type="PRINTS" id="PR00785">
    <property type="entry name" value="NCTRNSLOCATR"/>
</dbReference>
<feature type="coiled-coil region" evidence="8">
    <location>
        <begin position="548"/>
        <end position="575"/>
    </location>
</feature>
<dbReference type="InterPro" id="IPR000014">
    <property type="entry name" value="PAS"/>
</dbReference>
<keyword evidence="3" id="KW-0090">Biological rhythms</keyword>
<feature type="compositionally biased region" description="Polar residues" evidence="9">
    <location>
        <begin position="422"/>
        <end position="487"/>
    </location>
</feature>
<dbReference type="PROSITE" id="PS50888">
    <property type="entry name" value="BHLH"/>
    <property type="match status" value="1"/>
</dbReference>
<keyword evidence="8" id="KW-0175">Coiled coil</keyword>
<dbReference type="InterPro" id="IPR013767">
    <property type="entry name" value="PAS_fold"/>
</dbReference>
<dbReference type="Pfam" id="PF00989">
    <property type="entry name" value="PAS"/>
    <property type="match status" value="1"/>
</dbReference>
<accession>A0A1B0D5T7</accession>
<dbReference type="CDD" id="cd00130">
    <property type="entry name" value="PAS"/>
    <property type="match status" value="2"/>
</dbReference>
<dbReference type="SUPFAM" id="SSF55785">
    <property type="entry name" value="PYP-like sensor domain (PAS domain)"/>
    <property type="match status" value="2"/>
</dbReference>
<dbReference type="InterPro" id="IPR001067">
    <property type="entry name" value="Nuc_translocat"/>
</dbReference>
<dbReference type="GO" id="GO:0000978">
    <property type="term" value="F:RNA polymerase II cis-regulatory region sequence-specific DNA binding"/>
    <property type="evidence" value="ECO:0007669"/>
    <property type="project" value="TreeGrafter"/>
</dbReference>
<dbReference type="InterPro" id="IPR035965">
    <property type="entry name" value="PAS-like_dom_sf"/>
</dbReference>
<keyword evidence="7" id="KW-0539">Nucleus</keyword>
<dbReference type="SMART" id="SM00091">
    <property type="entry name" value="PAS"/>
    <property type="match status" value="2"/>
</dbReference>
<keyword evidence="2" id="KW-0805">Transcription regulation</keyword>
<organism evidence="10 11">
    <name type="scientific">Phlebotomus papatasi</name>
    <name type="common">Sandfly</name>
    <dbReference type="NCBI Taxonomy" id="29031"/>
    <lineage>
        <taxon>Eukaryota</taxon>
        <taxon>Metazoa</taxon>
        <taxon>Ecdysozoa</taxon>
        <taxon>Arthropoda</taxon>
        <taxon>Hexapoda</taxon>
        <taxon>Insecta</taxon>
        <taxon>Pterygota</taxon>
        <taxon>Neoptera</taxon>
        <taxon>Endopterygota</taxon>
        <taxon>Diptera</taxon>
        <taxon>Nematocera</taxon>
        <taxon>Psychodoidea</taxon>
        <taxon>Psychodidae</taxon>
        <taxon>Phlebotomus</taxon>
        <taxon>Phlebotomus</taxon>
    </lineage>
</organism>
<feature type="region of interest" description="Disordered" evidence="9">
    <location>
        <begin position="594"/>
        <end position="619"/>
    </location>
</feature>
<feature type="compositionally biased region" description="Low complexity" evidence="9">
    <location>
        <begin position="390"/>
        <end position="400"/>
    </location>
</feature>
<evidence type="ECO:0000256" key="2">
    <source>
        <dbReference type="ARBA" id="ARBA00023015"/>
    </source>
</evidence>
<evidence type="ECO:0000256" key="6">
    <source>
        <dbReference type="ARBA" id="ARBA00023163"/>
    </source>
</evidence>
<evidence type="ECO:0000256" key="1">
    <source>
        <dbReference type="ARBA" id="ARBA00022737"/>
    </source>
</evidence>
<dbReference type="Gene3D" id="4.10.280.10">
    <property type="entry name" value="Helix-loop-helix DNA-binding domain"/>
    <property type="match status" value="1"/>
</dbReference>
<evidence type="ECO:0000313" key="11">
    <source>
        <dbReference type="Proteomes" id="UP000092462"/>
    </source>
</evidence>
<dbReference type="GO" id="GO:0005737">
    <property type="term" value="C:cytoplasm"/>
    <property type="evidence" value="ECO:0007669"/>
    <property type="project" value="InterPro"/>
</dbReference>
<name>A0A1B0D5T7_PHLPP</name>
<dbReference type="GO" id="GO:1990513">
    <property type="term" value="C:CLOCK-BMAL transcription complex"/>
    <property type="evidence" value="ECO:0007669"/>
    <property type="project" value="TreeGrafter"/>
</dbReference>
<dbReference type="PANTHER" id="PTHR46055:SF3">
    <property type="entry name" value="CIRCADIAN LOCOMOTER OUTPUT CYCLES PROTEIN KAPUT"/>
    <property type="match status" value="1"/>
</dbReference>
<feature type="region of interest" description="Disordered" evidence="9">
    <location>
        <begin position="1"/>
        <end position="21"/>
    </location>
</feature>
<sequence length="706" mass="79494">MDDDTEDKDDTKRKSRNLSEKKRRDQFNLLVNELSSMVSSNNRKMDKSTVLKSTIAFLKNHNEIALRSRTHEIQEDWKPSFLSNEEFTHLILEALDGFIMVFSSTGRIFYASESITALLGHLPSDLLNMTIYDLAYDEDHSELYNVLLNPAAITDPLQNNLTRENQILFSCHLKRGAGGNDFCDGLTYELVQFVGYFRTDVDIENMLPNSRNCIYPSDADTRLIFVGTGRLQTPQLIREMSIVDSTKSEFTSRHSLEWKFLFLDHRAPPIIGYLPFEVLGTSGYDYYHFDDLEKVITCHEALMQKGEGTSCYYRFLTKGQQWIWLQTRFYITYHQWNSKPEFVVCTHRVVSYADVMKQSKNGGSGANDTLDKELDEVDATDRQMPTTANSPWSSKSSRMSRFAVTPGSPSVKSRQRYHTYHGTGSDSTSISADSHTSRQSLITQYSSRSRMRQNSHQSKTPHQTQSLQIHQMGQPNQSSSQVHQKQCQTPQMMGPTFLEPPQYLTAIPVQPVLAPAPFTAAATVISPLQPTELIHSGVVMTPAQSQIQDQLQRKHEELQHLIVQQQEELRRVSEQLLMARYGLLPSIVNVSLPPSSAASTTSRQPVNSTVTHLQHGPPAQNQVPIIEHSGQGQGELDAGGMGSVQAAGEMVSYMQLNPVPSTHLHPNQGPPGEMDVPPYQMGTPDRNQMMFDPGNLRSPVSDPHSQ</sequence>
<keyword evidence="11" id="KW-1185">Reference proteome</keyword>
<dbReference type="Gene3D" id="3.30.450.20">
    <property type="entry name" value="PAS domain"/>
    <property type="match status" value="2"/>
</dbReference>
<dbReference type="Proteomes" id="UP000092462">
    <property type="component" value="Unassembled WGS sequence"/>
</dbReference>
<evidence type="ECO:0000313" key="10">
    <source>
        <dbReference type="EnsemblMetazoa" id="PPAI002844-PA"/>
    </source>
</evidence>
<dbReference type="Pfam" id="PF00010">
    <property type="entry name" value="HLH"/>
    <property type="match status" value="1"/>
</dbReference>
<proteinExistence type="predicted"/>
<dbReference type="EnsemblMetazoa" id="PPAI002844-RA">
    <property type="protein sequence ID" value="PPAI002844-PA"/>
    <property type="gene ID" value="PPAI002844"/>
</dbReference>
<dbReference type="InterPro" id="IPR036638">
    <property type="entry name" value="HLH_DNA-bd_sf"/>
</dbReference>
<dbReference type="CTD" id="38872"/>
<keyword evidence="1" id="KW-0677">Repeat</keyword>
<evidence type="ECO:0000256" key="3">
    <source>
        <dbReference type="ARBA" id="ARBA00023108"/>
    </source>
</evidence>
<dbReference type="VEuPathDB" id="VectorBase:PPAPM1_005483"/>
<feature type="region of interest" description="Disordered" evidence="9">
    <location>
        <begin position="658"/>
        <end position="706"/>
    </location>
</feature>
<dbReference type="EMBL" id="AJVK01000346">
    <property type="status" value="NOT_ANNOTATED_CDS"/>
    <property type="molecule type" value="Genomic_DNA"/>
</dbReference>
<dbReference type="GeneID" id="129801910"/>
<dbReference type="RefSeq" id="XP_055703322.1">
    <property type="nucleotide sequence ID" value="XM_055847347.1"/>
</dbReference>
<dbReference type="SUPFAM" id="SSF47459">
    <property type="entry name" value="HLH, helix-loop-helix DNA-binding domain"/>
    <property type="match status" value="1"/>
</dbReference>
<dbReference type="VEuPathDB" id="VectorBase:PPAI002844"/>
<dbReference type="GO" id="GO:0046983">
    <property type="term" value="F:protein dimerization activity"/>
    <property type="evidence" value="ECO:0007669"/>
    <property type="project" value="InterPro"/>
</dbReference>
<keyword evidence="5" id="KW-0010">Activator</keyword>
<dbReference type="KEGG" id="ppap:129801910"/>
<feature type="compositionally biased region" description="Polar residues" evidence="9">
    <location>
        <begin position="603"/>
        <end position="612"/>
    </location>
</feature>
<evidence type="ECO:0000256" key="8">
    <source>
        <dbReference type="SAM" id="Coils"/>
    </source>
</evidence>
<dbReference type="InterPro" id="IPR011598">
    <property type="entry name" value="bHLH_dom"/>
</dbReference>
<dbReference type="AlphaFoldDB" id="A0A1B0D5T7"/>
<dbReference type="SMART" id="SM00086">
    <property type="entry name" value="PAC"/>
    <property type="match status" value="1"/>
</dbReference>
<dbReference type="GO" id="GO:0045944">
    <property type="term" value="P:positive regulation of transcription by RNA polymerase II"/>
    <property type="evidence" value="ECO:0007669"/>
    <property type="project" value="UniProtKB-ARBA"/>
</dbReference>
<dbReference type="RefSeq" id="XP_055703324.1">
    <property type="nucleotide sequence ID" value="XM_055847349.1"/>
</dbReference>
<dbReference type="PANTHER" id="PTHR46055">
    <property type="entry name" value="CIRCADIAN LOCOMOTER OUTPUT CYCLES PROTEIN KAPUT"/>
    <property type="match status" value="1"/>
</dbReference>
<protein>
    <submittedName>
        <fullName evidence="10">Uncharacterized protein</fullName>
    </submittedName>
</protein>
<dbReference type="EMBL" id="AJVK01000345">
    <property type="status" value="NOT_ANNOTATED_CDS"/>
    <property type="molecule type" value="Genomic_DNA"/>
</dbReference>
<dbReference type="PROSITE" id="PS50112">
    <property type="entry name" value="PAS"/>
    <property type="match status" value="2"/>
</dbReference>
<evidence type="ECO:0000256" key="4">
    <source>
        <dbReference type="ARBA" id="ARBA00023125"/>
    </source>
</evidence>